<evidence type="ECO:0000313" key="2">
    <source>
        <dbReference type="EMBL" id="KAK8238232.1"/>
    </source>
</evidence>
<reference evidence="2 3" key="1">
    <citation type="submission" date="2024-04" db="EMBL/GenBank/DDBJ databases">
        <title>Phyllosticta paracitricarpa is synonymous to the EU quarantine fungus P. citricarpa based on phylogenomic analyses.</title>
        <authorList>
            <consortium name="Lawrence Berkeley National Laboratory"/>
            <person name="Van Ingen-Buijs V.A."/>
            <person name="Van Westerhoven A.C."/>
            <person name="Haridas S."/>
            <person name="Skiadas P."/>
            <person name="Martin F."/>
            <person name="Groenewald J.Z."/>
            <person name="Crous P.W."/>
            <person name="Seidl M.F."/>
        </authorList>
    </citation>
    <scope>NUCLEOTIDE SEQUENCE [LARGE SCALE GENOMIC DNA]</scope>
    <source>
        <strain evidence="2 3">CBS 123374</strain>
    </source>
</reference>
<gene>
    <name evidence="2" type="ORF">HDK90DRAFT_218835</name>
</gene>
<organism evidence="2 3">
    <name type="scientific">Phyllosticta capitalensis</name>
    <dbReference type="NCBI Taxonomy" id="121624"/>
    <lineage>
        <taxon>Eukaryota</taxon>
        <taxon>Fungi</taxon>
        <taxon>Dikarya</taxon>
        <taxon>Ascomycota</taxon>
        <taxon>Pezizomycotina</taxon>
        <taxon>Dothideomycetes</taxon>
        <taxon>Dothideomycetes incertae sedis</taxon>
        <taxon>Botryosphaeriales</taxon>
        <taxon>Phyllostictaceae</taxon>
        <taxon>Phyllosticta</taxon>
    </lineage>
</organism>
<evidence type="ECO:0000256" key="1">
    <source>
        <dbReference type="SAM" id="MobiDB-lite"/>
    </source>
</evidence>
<protein>
    <submittedName>
        <fullName evidence="2">Uncharacterized protein</fullName>
    </submittedName>
</protein>
<dbReference type="EMBL" id="JBBWRZ010000004">
    <property type="protein sequence ID" value="KAK8238232.1"/>
    <property type="molecule type" value="Genomic_DNA"/>
</dbReference>
<feature type="compositionally biased region" description="Basic residues" evidence="1">
    <location>
        <begin position="60"/>
        <end position="94"/>
    </location>
</feature>
<keyword evidence="3" id="KW-1185">Reference proteome</keyword>
<feature type="region of interest" description="Disordered" evidence="1">
    <location>
        <begin position="60"/>
        <end position="117"/>
    </location>
</feature>
<name>A0ABR1YTC3_9PEZI</name>
<evidence type="ECO:0000313" key="3">
    <source>
        <dbReference type="Proteomes" id="UP001492380"/>
    </source>
</evidence>
<accession>A0ABR1YTC3</accession>
<dbReference type="Proteomes" id="UP001492380">
    <property type="component" value="Unassembled WGS sequence"/>
</dbReference>
<sequence>MSSFIRLSVPLLPMRCSFVPLVTACFARPSQQPLFRKADRSRVPGTKIPRVPLTTRKVRMKRKRPPLRTRSARRIKTQRHPRLRKTERTRKKNPKQPATASLRASPRSLKATVNPSPRLPMRMLKTKMLPTRRRKVAPRKRPRCTRELMYPRKMTWRKSKPSRPTTRPQLLLTAPTVPTKREKIKEKCAAFAYNLGIGRRWDSASSSAVRFGSLRNATFVYDCPFRTYMFTSVLRWATPLAVSLF</sequence>
<comment type="caution">
    <text evidence="2">The sequence shown here is derived from an EMBL/GenBank/DDBJ whole genome shotgun (WGS) entry which is preliminary data.</text>
</comment>
<proteinExistence type="predicted"/>